<gene>
    <name evidence="2" type="ORF">SAMN05518684_1117</name>
</gene>
<keyword evidence="3" id="KW-1185">Reference proteome</keyword>
<evidence type="ECO:0000259" key="1">
    <source>
        <dbReference type="SMART" id="SM00460"/>
    </source>
</evidence>
<protein>
    <submittedName>
        <fullName evidence="2">Transglutaminase-like superfamily protein</fullName>
    </submittedName>
</protein>
<name>A0A1H9VIR4_9BACI</name>
<sequence length="579" mass="65808">MQTGGQGIWRGTMRKKYKLYRVAIFLIILIMAGCSEKTEETSEDVFLEIDEDLLERQEQHEEGTIWLMDYAYETGFTLMSPEQDHMETDTYLEVKGVIEEEEKINDSHLLIEVLSEKVIHEEMNTAFYHYVPLKDNGEFNKELALHHGEGEYEIRIRLPGKDPEDLNNYYPVAYFHVYNTNAEIKREVEYSKFAINTGITLSRPASGMVKAEETISVKGEVPDKDSGDAVIVQVEHNDESRQVMLPVRDGKFSGDVPLYFGEALHFIRIQAMNVEKGVFYDAASFYADNTSAEDFVETEYFPSYARHGVTLEEPSMTSERLHESTRYRIAGEIDPSVAGTEKISSILVTTTKGDNEELEAGYLVNVEDYKFDDEIFFRFGSGNYDILINVPDIEKEELSIADFKAIKKISLQVNGIEDERSLLPSRGIESDHPLIMNKAYEITEGIENEREAAKAVYEFTASNLSYNVQKRREDVFELEDSALKTLETGSGGGLEYAFLATALLRAAGMEANYIEGEVNHRRHAWVEVKVDGKWLTMDPALGAGTINEEGEFLPAYTEEYFDPDPEVFKETHSRGGVLY</sequence>
<accession>A0A1H9VIR4</accession>
<dbReference type="OrthoDB" id="9787782at2"/>
<dbReference type="InterPro" id="IPR002931">
    <property type="entry name" value="Transglutaminase-like"/>
</dbReference>
<dbReference type="PANTHER" id="PTHR33490">
    <property type="entry name" value="BLR5614 PROTEIN-RELATED"/>
    <property type="match status" value="1"/>
</dbReference>
<dbReference type="PANTHER" id="PTHR33490:SF6">
    <property type="entry name" value="SLL1049 PROTEIN"/>
    <property type="match status" value="1"/>
</dbReference>
<dbReference type="EMBL" id="FOGT01000011">
    <property type="protein sequence ID" value="SES21391.1"/>
    <property type="molecule type" value="Genomic_DNA"/>
</dbReference>
<dbReference type="SMART" id="SM00460">
    <property type="entry name" value="TGc"/>
    <property type="match status" value="1"/>
</dbReference>
<feature type="domain" description="Transglutaminase-like" evidence="1">
    <location>
        <begin position="485"/>
        <end position="541"/>
    </location>
</feature>
<dbReference type="Proteomes" id="UP000198571">
    <property type="component" value="Unassembled WGS sequence"/>
</dbReference>
<evidence type="ECO:0000313" key="2">
    <source>
        <dbReference type="EMBL" id="SES21391.1"/>
    </source>
</evidence>
<organism evidence="2 3">
    <name type="scientific">Salipaludibacillus aurantiacus</name>
    <dbReference type="NCBI Taxonomy" id="1601833"/>
    <lineage>
        <taxon>Bacteria</taxon>
        <taxon>Bacillati</taxon>
        <taxon>Bacillota</taxon>
        <taxon>Bacilli</taxon>
        <taxon>Bacillales</taxon>
        <taxon>Bacillaceae</taxon>
    </lineage>
</organism>
<evidence type="ECO:0000313" key="3">
    <source>
        <dbReference type="Proteomes" id="UP000198571"/>
    </source>
</evidence>
<dbReference type="Pfam" id="PF01841">
    <property type="entry name" value="Transglut_core"/>
    <property type="match status" value="1"/>
</dbReference>
<dbReference type="STRING" id="1601833.SAMN05518684_1117"/>
<dbReference type="InterPro" id="IPR038765">
    <property type="entry name" value="Papain-like_cys_pep_sf"/>
</dbReference>
<dbReference type="AlphaFoldDB" id="A0A1H9VIR4"/>
<dbReference type="SUPFAM" id="SSF54001">
    <property type="entry name" value="Cysteine proteinases"/>
    <property type="match status" value="1"/>
</dbReference>
<dbReference type="Gene3D" id="3.10.620.30">
    <property type="match status" value="1"/>
</dbReference>
<reference evidence="3" key="1">
    <citation type="submission" date="2016-10" db="EMBL/GenBank/DDBJ databases">
        <authorList>
            <person name="Varghese N."/>
            <person name="Submissions S."/>
        </authorList>
    </citation>
    <scope>NUCLEOTIDE SEQUENCE [LARGE SCALE GENOMIC DNA]</scope>
    <source>
        <strain evidence="3">S9</strain>
    </source>
</reference>
<proteinExistence type="predicted"/>